<organism evidence="8 9">
    <name type="scientific">Agrobacterium larrymoorei</name>
    <dbReference type="NCBI Taxonomy" id="160699"/>
    <lineage>
        <taxon>Bacteria</taxon>
        <taxon>Pseudomonadati</taxon>
        <taxon>Pseudomonadota</taxon>
        <taxon>Alphaproteobacteria</taxon>
        <taxon>Hyphomicrobiales</taxon>
        <taxon>Rhizobiaceae</taxon>
        <taxon>Rhizobium/Agrobacterium group</taxon>
        <taxon>Agrobacterium</taxon>
    </lineage>
</organism>
<name>A0AAJ2BFD8_9HYPH</name>
<dbReference type="InterPro" id="IPR039418">
    <property type="entry name" value="LexA-like"/>
</dbReference>
<dbReference type="InterPro" id="IPR010982">
    <property type="entry name" value="Lambda_DNA-bd_dom_sf"/>
</dbReference>
<dbReference type="Gene3D" id="2.10.109.10">
    <property type="entry name" value="Umud Fragment, subunit A"/>
    <property type="match status" value="1"/>
</dbReference>
<dbReference type="CDD" id="cd06529">
    <property type="entry name" value="S24_LexA-like"/>
    <property type="match status" value="1"/>
</dbReference>
<dbReference type="Proteomes" id="UP001255601">
    <property type="component" value="Unassembled WGS sequence"/>
</dbReference>
<dbReference type="PANTHER" id="PTHR40661">
    <property type="match status" value="1"/>
</dbReference>
<dbReference type="Gene3D" id="1.10.260.40">
    <property type="entry name" value="lambda repressor-like DNA-binding domains"/>
    <property type="match status" value="1"/>
</dbReference>
<keyword evidence="5" id="KW-0804">Transcription</keyword>
<evidence type="ECO:0000256" key="5">
    <source>
        <dbReference type="ARBA" id="ARBA00023163"/>
    </source>
</evidence>
<proteinExistence type="predicted"/>
<dbReference type="GO" id="GO:0016020">
    <property type="term" value="C:membrane"/>
    <property type="evidence" value="ECO:0007669"/>
    <property type="project" value="InterPro"/>
</dbReference>
<reference evidence="8" key="1">
    <citation type="submission" date="2023-08" db="EMBL/GenBank/DDBJ databases">
        <title>Functional and genomic diversity of the sorghum phyllosphere microbiome.</title>
        <authorList>
            <person name="Shade A."/>
        </authorList>
    </citation>
    <scope>NUCLEOTIDE SEQUENCE</scope>
    <source>
        <strain evidence="8">SORGH_AS_0974</strain>
    </source>
</reference>
<dbReference type="PROSITE" id="PS00501">
    <property type="entry name" value="SPASE_I_1"/>
    <property type="match status" value="1"/>
</dbReference>
<dbReference type="CDD" id="cd00093">
    <property type="entry name" value="HTH_XRE"/>
    <property type="match status" value="1"/>
</dbReference>
<dbReference type="GO" id="GO:0006508">
    <property type="term" value="P:proteolysis"/>
    <property type="evidence" value="ECO:0007669"/>
    <property type="project" value="UniProtKB-KW"/>
</dbReference>
<dbReference type="InterPro" id="IPR015927">
    <property type="entry name" value="Peptidase_S24_S26A/B/C"/>
</dbReference>
<dbReference type="RefSeq" id="WP_309771340.1">
    <property type="nucleotide sequence ID" value="NZ_JAVIZC010000003.1"/>
</dbReference>
<dbReference type="SUPFAM" id="SSF47413">
    <property type="entry name" value="lambda repressor-like DNA-binding domains"/>
    <property type="match status" value="1"/>
</dbReference>
<evidence type="ECO:0000259" key="7">
    <source>
        <dbReference type="PROSITE" id="PS50943"/>
    </source>
</evidence>
<protein>
    <submittedName>
        <fullName evidence="8">Phage repressor protein C with HTH and peptisase S24 domain</fullName>
    </submittedName>
</protein>
<dbReference type="SUPFAM" id="SSF51306">
    <property type="entry name" value="LexA/Signal peptidase"/>
    <property type="match status" value="1"/>
</dbReference>
<evidence type="ECO:0000313" key="9">
    <source>
        <dbReference type="Proteomes" id="UP001255601"/>
    </source>
</evidence>
<dbReference type="SMART" id="SM00530">
    <property type="entry name" value="HTH_XRE"/>
    <property type="match status" value="1"/>
</dbReference>
<keyword evidence="2" id="KW-0378">Hydrolase</keyword>
<accession>A0AAJ2BFD8</accession>
<evidence type="ECO:0000256" key="3">
    <source>
        <dbReference type="ARBA" id="ARBA00023015"/>
    </source>
</evidence>
<evidence type="ECO:0000256" key="1">
    <source>
        <dbReference type="ARBA" id="ARBA00022670"/>
    </source>
</evidence>
<dbReference type="PROSITE" id="PS50943">
    <property type="entry name" value="HTH_CROC1"/>
    <property type="match status" value="1"/>
</dbReference>
<dbReference type="InterPro" id="IPR036286">
    <property type="entry name" value="LexA/Signal_pep-like_sf"/>
</dbReference>
<dbReference type="GO" id="GO:0004252">
    <property type="term" value="F:serine-type endopeptidase activity"/>
    <property type="evidence" value="ECO:0007669"/>
    <property type="project" value="InterPro"/>
</dbReference>
<keyword evidence="3" id="KW-0805">Transcription regulation</keyword>
<evidence type="ECO:0000256" key="2">
    <source>
        <dbReference type="ARBA" id="ARBA00022801"/>
    </source>
</evidence>
<dbReference type="InterPro" id="IPR001387">
    <property type="entry name" value="Cro/C1-type_HTH"/>
</dbReference>
<sequence>MVPNMEFPSEDVFRQRVRDAIQANGKSKIVAEKTGIPLGTLNKYVAMTSTASVENTHKIAKAFGLTVEELVAGKFDTQQGSETDENESASKHPDTSVKGSGTETLDQREDSAILAKLDFVVEQLAKLTAEKTAPAPARKAQPPRPATVTYLPFRASAGAGSVVLDDSPGDQLDIDEFSSRILRMNRRNMRLIEIIGDSMLPTFVSGDYVVADTSLPGSGDLPDNGKLYVILREGELLIKRAVWVDEEVLEWTSDNSYYQPIRLENEDIDQVKIVGKVRWLIRKAE</sequence>
<feature type="domain" description="HTH cro/C1-type" evidence="7">
    <location>
        <begin position="30"/>
        <end position="70"/>
    </location>
</feature>
<evidence type="ECO:0000256" key="4">
    <source>
        <dbReference type="ARBA" id="ARBA00023125"/>
    </source>
</evidence>
<dbReference type="Pfam" id="PF00717">
    <property type="entry name" value="Peptidase_S24"/>
    <property type="match status" value="1"/>
</dbReference>
<evidence type="ECO:0000313" key="8">
    <source>
        <dbReference type="EMBL" id="MDR6102753.1"/>
    </source>
</evidence>
<evidence type="ECO:0000256" key="6">
    <source>
        <dbReference type="SAM" id="MobiDB-lite"/>
    </source>
</evidence>
<dbReference type="GO" id="GO:0003677">
    <property type="term" value="F:DNA binding"/>
    <property type="evidence" value="ECO:0007669"/>
    <property type="project" value="UniProtKB-KW"/>
</dbReference>
<dbReference type="EMBL" id="JAVIZC010000003">
    <property type="protein sequence ID" value="MDR6102753.1"/>
    <property type="molecule type" value="Genomic_DNA"/>
</dbReference>
<comment type="caution">
    <text evidence="8">The sequence shown here is derived from an EMBL/GenBank/DDBJ whole genome shotgun (WGS) entry which is preliminary data.</text>
</comment>
<feature type="region of interest" description="Disordered" evidence="6">
    <location>
        <begin position="78"/>
        <end position="105"/>
    </location>
</feature>
<keyword evidence="4" id="KW-0238">DNA-binding</keyword>
<dbReference type="PANTHER" id="PTHR40661:SF3">
    <property type="entry name" value="FELS-1 PROPHAGE TRANSCRIPTIONAL REGULATOR"/>
    <property type="match status" value="1"/>
</dbReference>
<keyword evidence="1" id="KW-0645">Protease</keyword>
<dbReference type="InterPro" id="IPR019756">
    <property type="entry name" value="Pept_S26A_signal_pept_1_Ser-AS"/>
</dbReference>
<gene>
    <name evidence="8" type="ORF">QE369_002950</name>
</gene>
<dbReference type="AlphaFoldDB" id="A0AAJ2BFD8"/>